<protein>
    <recommendedName>
        <fullName evidence="4">N-acetylgalactosaminide beta-1,3-galactosyltransferase</fullName>
        <ecNumber evidence="4">2.4.1.122</ecNumber>
    </recommendedName>
</protein>
<dbReference type="GO" id="GO:0000166">
    <property type="term" value="F:nucleotide binding"/>
    <property type="evidence" value="ECO:0007669"/>
    <property type="project" value="UniProtKB-KW"/>
</dbReference>
<dbReference type="Pfam" id="PF02434">
    <property type="entry name" value="Fringe"/>
    <property type="match status" value="1"/>
</dbReference>
<keyword evidence="8" id="KW-0547">Nucleotide-binding</keyword>
<evidence type="ECO:0000256" key="9">
    <source>
        <dbReference type="ARBA" id="ARBA00022968"/>
    </source>
</evidence>
<dbReference type="AlphaFoldDB" id="A0A7S3STW5"/>
<dbReference type="EC" id="2.4.1.122" evidence="4"/>
<feature type="domain" description="Fringe-like glycosyltransferase" evidence="13">
    <location>
        <begin position="192"/>
        <end position="249"/>
    </location>
</feature>
<dbReference type="InterPro" id="IPR003378">
    <property type="entry name" value="Fringe-like_glycosylTrfase"/>
</dbReference>
<evidence type="ECO:0000256" key="5">
    <source>
        <dbReference type="ARBA" id="ARBA00022676"/>
    </source>
</evidence>
<evidence type="ECO:0000256" key="10">
    <source>
        <dbReference type="ARBA" id="ARBA00022989"/>
    </source>
</evidence>
<evidence type="ECO:0000256" key="8">
    <source>
        <dbReference type="ARBA" id="ARBA00022741"/>
    </source>
</evidence>
<evidence type="ECO:0000259" key="13">
    <source>
        <dbReference type="Pfam" id="PF02434"/>
    </source>
</evidence>
<reference evidence="14" key="1">
    <citation type="submission" date="2021-01" db="EMBL/GenBank/DDBJ databases">
        <authorList>
            <person name="Corre E."/>
            <person name="Pelletier E."/>
            <person name="Niang G."/>
            <person name="Scheremetjew M."/>
            <person name="Finn R."/>
            <person name="Kale V."/>
            <person name="Holt S."/>
            <person name="Cochrane G."/>
            <person name="Meng A."/>
            <person name="Brown T."/>
            <person name="Cohen L."/>
        </authorList>
    </citation>
    <scope>NUCLEOTIDE SEQUENCE</scope>
    <source>
        <strain evidence="14">379</strain>
    </source>
</reference>
<keyword evidence="5" id="KW-0328">Glycosyltransferase</keyword>
<evidence type="ECO:0000313" key="14">
    <source>
        <dbReference type="EMBL" id="CAE0564511.1"/>
    </source>
</evidence>
<proteinExistence type="inferred from homology"/>
<evidence type="ECO:0000256" key="4">
    <source>
        <dbReference type="ARBA" id="ARBA00012557"/>
    </source>
</evidence>
<keyword evidence="11" id="KW-0472">Membrane</keyword>
<keyword evidence="9" id="KW-0735">Signal-anchor</keyword>
<dbReference type="EMBL" id="HBIR01034200">
    <property type="protein sequence ID" value="CAE0564511.1"/>
    <property type="molecule type" value="Transcribed_RNA"/>
</dbReference>
<dbReference type="Gene3D" id="3.90.550.50">
    <property type="match status" value="1"/>
</dbReference>
<dbReference type="GO" id="GO:0016020">
    <property type="term" value="C:membrane"/>
    <property type="evidence" value="ECO:0007669"/>
    <property type="project" value="UniProtKB-SubCell"/>
</dbReference>
<evidence type="ECO:0000256" key="1">
    <source>
        <dbReference type="ARBA" id="ARBA00004606"/>
    </source>
</evidence>
<sequence length="390" mass="42828">MMVLGRDAAGNPWPPPLPRELCEPIGFFGGPNDDNLRLLREANVTAAPMVEPAAGDAAARRGEGGGHGQQRQPTVLCLMYTMETQHATSVRAARETWAGGCDGFLAFSTRSDPRLPAIALPHVGPEAYDNMWQKIRSMWTFVSKHYVRDFDYFIIGGEDLYILPGNLRAYLATVGSPDQVHFLGRRFKGRGRSNYFNSGGAGYVLSRAALERLAPLLNTKQCGALAHTSMEDVMVAQCLRKALGVNISDTRDAQGRERFHPFSPGTHYNWRPPKPGKPADWYEEYNREWGIKYGRECCAPDSVSFHYIKKPAMVRHLHALLYDCGERGTPAPPSPPLGSVGASAGSPLHLPQTGAAEPSSAVARRLGVGRHARMWRASLGARRQRPSQVA</sequence>
<evidence type="ECO:0000256" key="11">
    <source>
        <dbReference type="ARBA" id="ARBA00023136"/>
    </source>
</evidence>
<comment type="similarity">
    <text evidence="3">Belongs to the glycosyltransferase 31 family. Beta3-Gal-T subfamily.</text>
</comment>
<feature type="region of interest" description="Disordered" evidence="12">
    <location>
        <begin position="330"/>
        <end position="361"/>
    </location>
</feature>
<evidence type="ECO:0000256" key="3">
    <source>
        <dbReference type="ARBA" id="ARBA00006462"/>
    </source>
</evidence>
<organism evidence="14">
    <name type="scientific">Emiliania huxleyi</name>
    <name type="common">Coccolithophore</name>
    <name type="synonym">Pontosphaera huxleyi</name>
    <dbReference type="NCBI Taxonomy" id="2903"/>
    <lineage>
        <taxon>Eukaryota</taxon>
        <taxon>Haptista</taxon>
        <taxon>Haptophyta</taxon>
        <taxon>Prymnesiophyceae</taxon>
        <taxon>Isochrysidales</taxon>
        <taxon>Noelaerhabdaceae</taxon>
        <taxon>Emiliania</taxon>
    </lineage>
</organism>
<name>A0A7S3STW5_EMIHU</name>
<accession>A0A7S3STW5</accession>
<comment type="pathway">
    <text evidence="2">Protein modification; protein glycosylation.</text>
</comment>
<evidence type="ECO:0000256" key="2">
    <source>
        <dbReference type="ARBA" id="ARBA00004922"/>
    </source>
</evidence>
<keyword evidence="6" id="KW-0808">Transferase</keyword>
<evidence type="ECO:0000256" key="12">
    <source>
        <dbReference type="SAM" id="MobiDB-lite"/>
    </source>
</evidence>
<dbReference type="PANTHER" id="PTHR23033">
    <property type="entry name" value="BETA1,3-GALACTOSYLTRANSFERASE"/>
    <property type="match status" value="1"/>
</dbReference>
<gene>
    <name evidence="14" type="ORF">EHUX00137_LOCUS26629</name>
</gene>
<dbReference type="InterPro" id="IPR026050">
    <property type="entry name" value="C1GALT1/C1GALT1_chp1"/>
</dbReference>
<evidence type="ECO:0000256" key="6">
    <source>
        <dbReference type="ARBA" id="ARBA00022679"/>
    </source>
</evidence>
<keyword evidence="10" id="KW-1133">Transmembrane helix</keyword>
<evidence type="ECO:0000256" key="7">
    <source>
        <dbReference type="ARBA" id="ARBA00022692"/>
    </source>
</evidence>
<dbReference type="PANTHER" id="PTHR23033:SF14">
    <property type="entry name" value="GLYCOPROTEIN-N-ACETYLGALACTOSAMINE 3-BETA-GALACTOSYLTRANSFERASE 1-RELATED"/>
    <property type="match status" value="1"/>
</dbReference>
<keyword evidence="7" id="KW-0812">Transmembrane</keyword>
<comment type="subcellular location">
    <subcellularLocation>
        <location evidence="1">Membrane</location>
        <topology evidence="1">Single-pass type II membrane protein</topology>
    </subcellularLocation>
</comment>
<dbReference type="GO" id="GO:0016263">
    <property type="term" value="F:glycoprotein-N-acetylgalactosamine 3-beta-galactosyltransferase activity"/>
    <property type="evidence" value="ECO:0007669"/>
    <property type="project" value="UniProtKB-EC"/>
</dbReference>